<evidence type="ECO:0000313" key="2">
    <source>
        <dbReference type="Proteomes" id="UP000651112"/>
    </source>
</evidence>
<organism evidence="1 2">
    <name type="scientific">Sphingobacterium chuzhouense</name>
    <dbReference type="NCBI Taxonomy" id="1742264"/>
    <lineage>
        <taxon>Bacteria</taxon>
        <taxon>Pseudomonadati</taxon>
        <taxon>Bacteroidota</taxon>
        <taxon>Sphingobacteriia</taxon>
        <taxon>Sphingobacteriales</taxon>
        <taxon>Sphingobacteriaceae</taxon>
        <taxon>Sphingobacterium</taxon>
    </lineage>
</organism>
<dbReference type="SUPFAM" id="SSF158949">
    <property type="entry name" value="Smr-associated domain-like"/>
    <property type="match status" value="1"/>
</dbReference>
<dbReference type="RefSeq" id="WP_190315179.1">
    <property type="nucleotide sequence ID" value="NZ_JACNYL010000004.1"/>
</dbReference>
<name>A0ABR7XWI6_9SPHI</name>
<gene>
    <name evidence="1" type="ORF">H8B21_17710</name>
</gene>
<evidence type="ECO:0000313" key="1">
    <source>
        <dbReference type="EMBL" id="MBD1423405.1"/>
    </source>
</evidence>
<accession>A0ABR7XWI6</accession>
<dbReference type="Proteomes" id="UP000651112">
    <property type="component" value="Unassembled WGS sequence"/>
</dbReference>
<dbReference type="Gene3D" id="2.60.40.1600">
    <property type="entry name" value="Smr-associated-like"/>
    <property type="match status" value="1"/>
</dbReference>
<comment type="caution">
    <text evidence="1">The sequence shown here is derived from an EMBL/GenBank/DDBJ whole genome shotgun (WGS) entry which is preliminary data.</text>
</comment>
<protein>
    <submittedName>
        <fullName evidence="1">Uncharacterized protein</fullName>
    </submittedName>
</protein>
<proteinExistence type="predicted"/>
<sequence>MKFKIGDFVRFVDEPIEGHITSFQNDDIIGVTDDSGFEIPVPANKITLVHGNMHRADDLDTGTKVVVANTPFIERGIYIGIAGEEKDGLAKFYFINHTSYDILVVANEINGTKRTGVFAEKILARDFIQFYSANFSNAGKWPNFEIQILRYSMLPHNATSALRKEFRVKPLDLIRSKENDDLLETKVWRYELDKPEENIGLDKLKDHFISHRPNRR</sequence>
<dbReference type="EMBL" id="JACNYL010000004">
    <property type="protein sequence ID" value="MBD1423405.1"/>
    <property type="molecule type" value="Genomic_DNA"/>
</dbReference>
<keyword evidence="2" id="KW-1185">Reference proteome</keyword>
<dbReference type="InterPro" id="IPR036781">
    <property type="entry name" value="Smr_assoc-like_sf"/>
</dbReference>
<reference evidence="1 2" key="1">
    <citation type="submission" date="2020-08" db="EMBL/GenBank/DDBJ databases">
        <title>Sphingobacterium sp. DN00404 isolated from aquaculture water.</title>
        <authorList>
            <person name="Zhang M."/>
        </authorList>
    </citation>
    <scope>NUCLEOTIDE SEQUENCE [LARGE SCALE GENOMIC DNA]</scope>
    <source>
        <strain evidence="1 2">KCTC 42746</strain>
    </source>
</reference>